<protein>
    <recommendedName>
        <fullName evidence="3">Lipoprotein</fullName>
    </recommendedName>
</protein>
<comment type="caution">
    <text evidence="1">The sequence shown here is derived from an EMBL/GenBank/DDBJ whole genome shotgun (WGS) entry which is preliminary data.</text>
</comment>
<evidence type="ECO:0000313" key="2">
    <source>
        <dbReference type="Proteomes" id="UP001338309"/>
    </source>
</evidence>
<organism evidence="1 2">
    <name type="scientific">Algoriphagus confluentis</name>
    <dbReference type="NCBI Taxonomy" id="1697556"/>
    <lineage>
        <taxon>Bacteria</taxon>
        <taxon>Pseudomonadati</taxon>
        <taxon>Bacteroidota</taxon>
        <taxon>Cytophagia</taxon>
        <taxon>Cytophagales</taxon>
        <taxon>Cyclobacteriaceae</taxon>
        <taxon>Algoriphagus</taxon>
    </lineage>
</organism>
<name>A0ABQ6PKE4_9BACT</name>
<dbReference type="Proteomes" id="UP001338309">
    <property type="component" value="Unassembled WGS sequence"/>
</dbReference>
<evidence type="ECO:0000313" key="1">
    <source>
        <dbReference type="EMBL" id="GMQ28376.1"/>
    </source>
</evidence>
<gene>
    <name evidence="1" type="ORF">Aconfl_10190</name>
</gene>
<proteinExistence type="predicted"/>
<keyword evidence="2" id="KW-1185">Reference proteome</keyword>
<evidence type="ECO:0008006" key="3">
    <source>
        <dbReference type="Google" id="ProtNLM"/>
    </source>
</evidence>
<reference evidence="1 2" key="1">
    <citation type="submission" date="2023-08" db="EMBL/GenBank/DDBJ databases">
        <title>Draft genome sequence of Algoriphagus confluentis.</title>
        <authorList>
            <person name="Takatani N."/>
            <person name="Hosokawa M."/>
            <person name="Sawabe T."/>
        </authorList>
    </citation>
    <scope>NUCLEOTIDE SEQUENCE [LARGE SCALE GENOMIC DNA]</scope>
    <source>
        <strain evidence="1 2">NBRC 111222</strain>
    </source>
</reference>
<dbReference type="PROSITE" id="PS51257">
    <property type="entry name" value="PROKAR_LIPOPROTEIN"/>
    <property type="match status" value="1"/>
</dbReference>
<accession>A0ABQ6PKE4</accession>
<dbReference type="EMBL" id="BTPD01000003">
    <property type="protein sequence ID" value="GMQ28376.1"/>
    <property type="molecule type" value="Genomic_DNA"/>
</dbReference>
<sequence length="316" mass="35804">MKKWIFILITLTFLGCSSEEEPKPTIPLEIEQRNTVAQFEGLAAYLDVEVVEKEGEFIYFFSFEPKENPNDERLVPGKDELICSFLNEQLKFGMDIPNDCKWLGYYSRYLRSGTVPSNFRLHVILSGEEKERHPDDLFFGKPIQLNSIQKIESCPIDFEEISTPIPLESRFWRLVGFTDTSGNIISYPTCEDPEIGVVFHNQLLLGSPIEDPDAKSFTIESAVWSRPGPLVLVYRISGENTLSITRAVDPSYTPPRPATAVTDNFPNLTNAIFNKYDSLSSIFRFNESVEFSLSGNTLRLKNSSNEIGALLVYEGN</sequence>